<dbReference type="eggNOG" id="ENOG502TIYB">
    <property type="taxonomic scope" value="Eukaryota"/>
</dbReference>
<dbReference type="AlphaFoldDB" id="A0A1I7T4Q1"/>
<dbReference type="Proteomes" id="UP000095282">
    <property type="component" value="Unplaced"/>
</dbReference>
<proteinExistence type="predicted"/>
<organism evidence="1 2">
    <name type="scientific">Caenorhabditis tropicalis</name>
    <dbReference type="NCBI Taxonomy" id="1561998"/>
    <lineage>
        <taxon>Eukaryota</taxon>
        <taxon>Metazoa</taxon>
        <taxon>Ecdysozoa</taxon>
        <taxon>Nematoda</taxon>
        <taxon>Chromadorea</taxon>
        <taxon>Rhabditida</taxon>
        <taxon>Rhabditina</taxon>
        <taxon>Rhabditomorpha</taxon>
        <taxon>Rhabditoidea</taxon>
        <taxon>Rhabditidae</taxon>
        <taxon>Peloderinae</taxon>
        <taxon>Caenorhabditis</taxon>
    </lineage>
</organism>
<name>A0A1I7T4Q1_9PELO</name>
<protein>
    <submittedName>
        <fullName evidence="2">Roadblock/LC7 domain-containing protein</fullName>
    </submittedName>
</protein>
<reference evidence="2" key="1">
    <citation type="submission" date="2016-11" db="UniProtKB">
        <authorList>
            <consortium name="WormBaseParasite"/>
        </authorList>
    </citation>
    <scope>IDENTIFICATION</scope>
</reference>
<evidence type="ECO:0000313" key="1">
    <source>
        <dbReference type="Proteomes" id="UP000095282"/>
    </source>
</evidence>
<keyword evidence="1" id="KW-1185">Reference proteome</keyword>
<dbReference type="WBParaSite" id="Csp11.Scaffold503.g2378.t1">
    <property type="protein sequence ID" value="Csp11.Scaffold503.g2378.t1"/>
    <property type="gene ID" value="Csp11.Scaffold503.g2378"/>
</dbReference>
<sequence>MCDKQLQDVQDYIQYQFEDFSSFKLAVFLNSGEIKVKVGDQNLLENLLSSIGTQNFRLDDQEFNLEKETPGLKEFTTESGSSRVFLAENRENVLIVYCNGNKKDEPKIRELITDFLF</sequence>
<accession>A0A1I7T4Q1</accession>
<evidence type="ECO:0000313" key="2">
    <source>
        <dbReference type="WBParaSite" id="Csp11.Scaffold503.g2378.t1"/>
    </source>
</evidence>